<evidence type="ECO:0000313" key="12">
    <source>
        <dbReference type="Proteomes" id="UP000326384"/>
    </source>
</evidence>
<accession>A0A316WVH4</accession>
<dbReference type="Pfam" id="PF00313">
    <property type="entry name" value="CSD"/>
    <property type="match status" value="1"/>
</dbReference>
<dbReference type="AlphaFoldDB" id="A0A316WVH4"/>
<dbReference type="PROSITE" id="PS51857">
    <property type="entry name" value="CSD_2"/>
    <property type="match status" value="1"/>
</dbReference>
<reference evidence="10 11" key="1">
    <citation type="submission" date="2018-04" db="EMBL/GenBank/DDBJ databases">
        <title>Chryseobacterium oncorhynchi 701B-08T from rainbow trout, and Chryseobacterium viscerum 687B-08T from diseased fish.</title>
        <authorList>
            <person name="Jeong J.-J."/>
            <person name="Lee Y.J."/>
            <person name="Pathiraja D."/>
            <person name="Park B."/>
            <person name="Choi I.-G."/>
            <person name="Kim K.D."/>
        </authorList>
    </citation>
    <scope>NUCLEOTIDE SEQUENCE [LARGE SCALE GENOMIC DNA]</scope>
    <source>
        <strain evidence="10 11">687B-08</strain>
    </source>
</reference>
<evidence type="ECO:0000256" key="2">
    <source>
        <dbReference type="ARBA" id="ARBA00022490"/>
    </source>
</evidence>
<dbReference type="InterPro" id="IPR011129">
    <property type="entry name" value="CSD"/>
</dbReference>
<keyword evidence="5" id="KW-0010">Activator</keyword>
<dbReference type="SMART" id="SM00357">
    <property type="entry name" value="CSP"/>
    <property type="match status" value="1"/>
</dbReference>
<comment type="caution">
    <text evidence="10">The sequence shown here is derived from an EMBL/GenBank/DDBJ whole genome shotgun (WGS) entry which is preliminary data.</text>
</comment>
<keyword evidence="4" id="KW-0238">DNA-binding</keyword>
<evidence type="ECO:0000256" key="7">
    <source>
        <dbReference type="RuleBase" id="RU000408"/>
    </source>
</evidence>
<dbReference type="PROSITE" id="PS00352">
    <property type="entry name" value="CSD_1"/>
    <property type="match status" value="1"/>
</dbReference>
<reference evidence="9 12" key="2">
    <citation type="journal article" date="2019" name="Stand. Genomic Sci.">
        <title>Draft Whole-Genome Sequence of a Novel Chryseobacterium viscerum Strain Isolated from Fresh Water at Dripping Springs, New Mexico.</title>
        <authorList>
            <person name="Kyndt J.A."/>
            <person name="Moore T.C."/>
        </authorList>
    </citation>
    <scope>NUCLEOTIDE SEQUENCE [LARGE SCALE GENOMIC DNA]</scope>
    <source>
        <strain evidence="9 12">DPS</strain>
    </source>
</reference>
<dbReference type="Proteomes" id="UP000236413">
    <property type="component" value="Unassembled WGS sequence"/>
</dbReference>
<organism evidence="10 11">
    <name type="scientific">Chryseobacterium viscerum</name>
    <dbReference type="NCBI Taxonomy" id="1037377"/>
    <lineage>
        <taxon>Bacteria</taxon>
        <taxon>Pseudomonadati</taxon>
        <taxon>Bacteroidota</taxon>
        <taxon>Flavobacteriia</taxon>
        <taxon>Flavobacteriales</taxon>
        <taxon>Weeksellaceae</taxon>
        <taxon>Chryseobacterium group</taxon>
        <taxon>Chryseobacterium</taxon>
    </lineage>
</organism>
<evidence type="ECO:0000259" key="8">
    <source>
        <dbReference type="PROSITE" id="PS51857"/>
    </source>
</evidence>
<dbReference type="CDD" id="cd04458">
    <property type="entry name" value="CSP_CDS"/>
    <property type="match status" value="1"/>
</dbReference>
<evidence type="ECO:0000313" key="10">
    <source>
        <dbReference type="EMBL" id="PWN62610.1"/>
    </source>
</evidence>
<dbReference type="PANTHER" id="PTHR46565:SF16">
    <property type="entry name" value="SHOCK PROTEIN, PUTATIVE-RELATED"/>
    <property type="match status" value="1"/>
</dbReference>
<dbReference type="EMBL" id="PPEG02000003">
    <property type="protein sequence ID" value="PWN62610.1"/>
    <property type="molecule type" value="Genomic_DNA"/>
</dbReference>
<evidence type="ECO:0000256" key="6">
    <source>
        <dbReference type="ARBA" id="ARBA00023163"/>
    </source>
</evidence>
<dbReference type="EMBL" id="VTPV01000004">
    <property type="protein sequence ID" value="KAB1231147.1"/>
    <property type="molecule type" value="Genomic_DNA"/>
</dbReference>
<evidence type="ECO:0000313" key="11">
    <source>
        <dbReference type="Proteomes" id="UP000236413"/>
    </source>
</evidence>
<evidence type="ECO:0000256" key="3">
    <source>
        <dbReference type="ARBA" id="ARBA00023015"/>
    </source>
</evidence>
<keyword evidence="3" id="KW-0805">Transcription regulation</keyword>
<protein>
    <submittedName>
        <fullName evidence="10">Cold-shock protein</fullName>
    </submittedName>
</protein>
<feature type="domain" description="CSD" evidence="8">
    <location>
        <begin position="1"/>
        <end position="66"/>
    </location>
</feature>
<name>A0A316WVH4_9FLAO</name>
<dbReference type="InterPro" id="IPR019844">
    <property type="entry name" value="CSD_CS"/>
</dbReference>
<dbReference type="Gene3D" id="2.40.50.140">
    <property type="entry name" value="Nucleic acid-binding proteins"/>
    <property type="match status" value="1"/>
</dbReference>
<keyword evidence="6" id="KW-0804">Transcription</keyword>
<dbReference type="PRINTS" id="PR00050">
    <property type="entry name" value="COLDSHOCK"/>
</dbReference>
<evidence type="ECO:0000256" key="5">
    <source>
        <dbReference type="ARBA" id="ARBA00023159"/>
    </source>
</evidence>
<evidence type="ECO:0000313" key="9">
    <source>
        <dbReference type="EMBL" id="KAB1231147.1"/>
    </source>
</evidence>
<dbReference type="PIRSF" id="PIRSF002599">
    <property type="entry name" value="Cold_shock_A"/>
    <property type="match status" value="1"/>
</dbReference>
<dbReference type="InterPro" id="IPR002059">
    <property type="entry name" value="CSP_DNA-bd"/>
</dbReference>
<proteinExistence type="predicted"/>
<dbReference type="GO" id="GO:0005829">
    <property type="term" value="C:cytosol"/>
    <property type="evidence" value="ECO:0007669"/>
    <property type="project" value="UniProtKB-ARBA"/>
</dbReference>
<sequence length="68" mass="7117">MIGTVKWYNQTKGYGFIAPDGGGADVFVHNSALKAAGLVTLSEGERVSFEIVTSKTGKLEASNLSLPS</sequence>
<keyword evidence="12" id="KW-1185">Reference proteome</keyword>
<evidence type="ECO:0000256" key="4">
    <source>
        <dbReference type="ARBA" id="ARBA00023125"/>
    </source>
</evidence>
<dbReference type="Proteomes" id="UP000326384">
    <property type="component" value="Unassembled WGS sequence"/>
</dbReference>
<gene>
    <name evidence="10" type="ORF">C1634_007480</name>
    <name evidence="9" type="ORF">F8D52_08760</name>
</gene>
<dbReference type="InterPro" id="IPR012340">
    <property type="entry name" value="NA-bd_OB-fold"/>
</dbReference>
<comment type="subcellular location">
    <subcellularLocation>
        <location evidence="1 7">Cytoplasm</location>
    </subcellularLocation>
</comment>
<evidence type="ECO:0000256" key="1">
    <source>
        <dbReference type="ARBA" id="ARBA00004496"/>
    </source>
</evidence>
<dbReference type="RefSeq" id="WP_103231776.1">
    <property type="nucleotide sequence ID" value="NZ_PPEG02000003.1"/>
</dbReference>
<dbReference type="SUPFAM" id="SSF50249">
    <property type="entry name" value="Nucleic acid-binding proteins"/>
    <property type="match status" value="1"/>
</dbReference>
<dbReference type="PANTHER" id="PTHR46565">
    <property type="entry name" value="COLD SHOCK DOMAIN PROTEIN 2"/>
    <property type="match status" value="1"/>
</dbReference>
<dbReference type="InterPro" id="IPR012156">
    <property type="entry name" value="Cold_shock_CspA"/>
</dbReference>
<dbReference type="GO" id="GO:0003677">
    <property type="term" value="F:DNA binding"/>
    <property type="evidence" value="ECO:0007669"/>
    <property type="project" value="UniProtKB-KW"/>
</dbReference>
<keyword evidence="2" id="KW-0963">Cytoplasm</keyword>